<dbReference type="NCBIfam" id="TIGR02608">
    <property type="entry name" value="delta_60_rpt"/>
    <property type="match status" value="9"/>
</dbReference>
<evidence type="ECO:0000313" key="1">
    <source>
        <dbReference type="EMBL" id="KYG60533.1"/>
    </source>
</evidence>
<name>A0A150WC70_BDEBC</name>
<proteinExistence type="predicted"/>
<dbReference type="Pfam" id="PF17164">
    <property type="entry name" value="DUF5122"/>
    <property type="match status" value="3"/>
</dbReference>
<dbReference type="SUPFAM" id="SSF101898">
    <property type="entry name" value="NHL repeat"/>
    <property type="match status" value="1"/>
</dbReference>
<reference evidence="1 2" key="1">
    <citation type="submission" date="2016-03" db="EMBL/GenBank/DDBJ databases">
        <authorList>
            <person name="Ploux O."/>
        </authorList>
    </citation>
    <scope>NUCLEOTIDE SEQUENCE [LARGE SCALE GENOMIC DNA]</scope>
    <source>
        <strain evidence="1 2">BER2</strain>
    </source>
</reference>
<dbReference type="AlphaFoldDB" id="A0A150WC70"/>
<accession>A0A150WC70</accession>
<gene>
    <name evidence="1" type="ORF">AZI85_10980</name>
</gene>
<dbReference type="InterPro" id="IPR013431">
    <property type="entry name" value="Delta_60_rpt"/>
</dbReference>
<sequence>MTNWNLLVFVIFGFITAGCTLDAQMLRLASQTSPSMTPPVISPTIPATSSFNVRANYPESRANAQQLLFANDGQFVFTSTIDNSYVQKMTTQGASAALASGASQIETSFFRSVSSTLNSSRNHILQVGYYYDSATNSTSVALQKLDNQGVRIANFNNGEILKLALTPSSMTPRWIGVDSSERIYIAGETNSSPRDFLIARYLTDGTVDTSYGSGGLVQTDISSSSGDDLQDCTLQSDQKLICVGGANYSGKNYYSIVRYNVNGTLDISFAGDGILTDFFNTANFDRFYAVTLKADDSRIYGLGRGTFGKYVIAFNSDGTKDNSFGTAGALNLGNDFGYTDHIALTTDENLIVVGSDTDADYMYLRVGKILSNGTFDPAFGTGGIVFRDDMKLENTAITKVASDLFVDGSNNIYLYGNSFSADTSSSMFMLKLLPNGSPDNAFASSGLLRPSVLIPSNEEIKQSLKKDDDLYILGTMFRGRAAFISKQRNGVVDTAFGVQGHFSYYGGSFEFIEEAKLIEAPDGGYYVSLLVGNESTVTSENRILKITTAGVLDTSFNGTGIASLPNPTASSLGIPAVDSSGNLFIVSQLWDGPDVDKLVITKFTSAGILDNTFGTGGELITAMEVWPLAARFVNGRLLVAGNTGSDAYVLRFLSDGTLDTSFNTLGYTTYAIDSENQYMSIHLDSAQNISLFYATYDGEKKFILKMDKDGVLDTSWGVGGSLEIAVPDTYLLTSIMKDSENRWVLVGSEDYVKGVVIRLTTAGNLDTTFANAGYLVDDAFLEFKSVDSLEDGGILIVGKAPTSNGSLDAVVVRYDETGSH</sequence>
<dbReference type="EMBL" id="LUKF01000019">
    <property type="protein sequence ID" value="KYG60533.1"/>
    <property type="molecule type" value="Genomic_DNA"/>
</dbReference>
<organism evidence="1 2">
    <name type="scientific">Bdellovibrio bacteriovorus</name>
    <dbReference type="NCBI Taxonomy" id="959"/>
    <lineage>
        <taxon>Bacteria</taxon>
        <taxon>Pseudomonadati</taxon>
        <taxon>Bdellovibrionota</taxon>
        <taxon>Bdellovibrionia</taxon>
        <taxon>Bdellovibrionales</taxon>
        <taxon>Pseudobdellovibrionaceae</taxon>
        <taxon>Bdellovibrio</taxon>
    </lineage>
</organism>
<evidence type="ECO:0000313" key="2">
    <source>
        <dbReference type="Proteomes" id="UP000075391"/>
    </source>
</evidence>
<protein>
    <submittedName>
        <fullName evidence="1">Uncharacterized protein</fullName>
    </submittedName>
</protein>
<dbReference type="RefSeq" id="WP_063244814.1">
    <property type="nucleotide sequence ID" value="NZ_LUKF01000019.1"/>
</dbReference>
<comment type="caution">
    <text evidence="1">The sequence shown here is derived from an EMBL/GenBank/DDBJ whole genome shotgun (WGS) entry which is preliminary data.</text>
</comment>
<dbReference type="Gene3D" id="2.80.10.50">
    <property type="match status" value="4"/>
</dbReference>
<dbReference type="Proteomes" id="UP000075391">
    <property type="component" value="Unassembled WGS sequence"/>
</dbReference>